<keyword evidence="1" id="KW-0812">Transmembrane</keyword>
<keyword evidence="1" id="KW-1133">Transmembrane helix</keyword>
<keyword evidence="1" id="KW-0472">Membrane</keyword>
<reference evidence="2 3" key="1">
    <citation type="submission" date="2018-06" db="EMBL/GenBank/DDBJ databases">
        <title>Comparative genomics of Bradyrhizobium nodulating Arachidis hypogaea.</title>
        <authorList>
            <person name="Li Y."/>
        </authorList>
    </citation>
    <scope>NUCLEOTIDE SEQUENCE [LARGE SCALE GENOMIC DNA]</scope>
    <source>
        <strain evidence="2 3">CCBAU 051107</strain>
    </source>
</reference>
<dbReference type="KEGG" id="barh:WN72_34965"/>
<accession>A0AAE7TKC2</accession>
<dbReference type="EMBL" id="CP030050">
    <property type="protein sequence ID" value="QOZ70931.1"/>
    <property type="molecule type" value="Genomic_DNA"/>
</dbReference>
<feature type="transmembrane region" description="Helical" evidence="1">
    <location>
        <begin position="143"/>
        <end position="163"/>
    </location>
</feature>
<feature type="transmembrane region" description="Helical" evidence="1">
    <location>
        <begin position="108"/>
        <end position="131"/>
    </location>
</feature>
<evidence type="ECO:0000313" key="2">
    <source>
        <dbReference type="EMBL" id="QOZ70931.1"/>
    </source>
</evidence>
<name>A0AAE7TKC2_9BRAD</name>
<feature type="transmembrane region" description="Helical" evidence="1">
    <location>
        <begin position="78"/>
        <end position="96"/>
    </location>
</feature>
<evidence type="ECO:0000313" key="3">
    <source>
        <dbReference type="Proteomes" id="UP000594015"/>
    </source>
</evidence>
<proteinExistence type="predicted"/>
<protein>
    <recommendedName>
        <fullName evidence="4">Patatin-like phospholipase</fullName>
    </recommendedName>
</protein>
<evidence type="ECO:0000256" key="1">
    <source>
        <dbReference type="SAM" id="Phobius"/>
    </source>
</evidence>
<dbReference type="AlphaFoldDB" id="A0AAE7TKC2"/>
<dbReference type="Proteomes" id="UP000594015">
    <property type="component" value="Chromosome"/>
</dbReference>
<organism evidence="2 3">
    <name type="scientific">Bradyrhizobium arachidis</name>
    <dbReference type="NCBI Taxonomy" id="858423"/>
    <lineage>
        <taxon>Bacteria</taxon>
        <taxon>Pseudomonadati</taxon>
        <taxon>Pseudomonadota</taxon>
        <taxon>Alphaproteobacteria</taxon>
        <taxon>Hyphomicrobiales</taxon>
        <taxon>Nitrobacteraceae</taxon>
        <taxon>Bradyrhizobium</taxon>
    </lineage>
</organism>
<gene>
    <name evidence="2" type="ORF">WN72_34965</name>
</gene>
<sequence>MVCLAAYFSYHLVKFSPLSDYFLYTAEFAHDNFGWRLIAQFLLCIGLYLIFAILLFRRVISRAKGTALSPAPSVIERLARLIILVMPAVALSYLLIDAAGQAAGGSWVIWLAASVVIITTVIQAIMASIPINQEQRVASVGKTLAILVLAGGCALALYFWLWYDVIGATFFIGGVGIILLFLVCLLLLGEALIWLNGIVYGATAWLLVIVLLSQFIGGSSPEFPYSVVDIGDAKPETPAAIESTVQNRQVPSLVPAFRSWLEQRHVSAGSGEQGRKYPIFIVAAQGGGQYAAYHTALSLARLYDSCPKLKDHVFAISGVSGGSLGASIFSELLRRSEPLGDGCSAVPVNDGKLEKSVREFFEYDLVTPVVASGLFFDVPTLAIPQLHLAPDRANTLELAVKNAINAVTGSNGDGSSTQFYSSWSAAGVTPALFLNTTSANYGRSTLISQLYMTDKRTAVAFSDLFALVWGRLTQQTEKDPERLRLVQRMVTAGIRSSEYSRPAYFNILEYRPNLQLSLLTAAILSARFPYVTPPGVLYADKKIVAADATLRETTGLQLIDGGFWDNSGIATAIEIIKQLQAAEDTKTLVSNLELHLISFGHSNAALQLEGQRGAQSELVAPITTFEAVRTARSLRQADALAAGFKFVHGYQLFDHEFQAPLSWTLSARMRAQIEARSGGRADPSLCCMLNLPPIASNIMTLLGSIPEFVLDVHLFKKYLDTSSVSDLQRQGLKLFAPNARQFADVVRAVRENSEIPRQPSK</sequence>
<feature type="transmembrane region" description="Helical" evidence="1">
    <location>
        <begin position="37"/>
        <end position="57"/>
    </location>
</feature>
<dbReference type="InterPro" id="IPR016035">
    <property type="entry name" value="Acyl_Trfase/lysoPLipase"/>
</dbReference>
<feature type="transmembrane region" description="Helical" evidence="1">
    <location>
        <begin position="169"/>
        <end position="188"/>
    </location>
</feature>
<evidence type="ECO:0008006" key="4">
    <source>
        <dbReference type="Google" id="ProtNLM"/>
    </source>
</evidence>
<feature type="transmembrane region" description="Helical" evidence="1">
    <location>
        <begin position="195"/>
        <end position="216"/>
    </location>
</feature>
<dbReference type="SUPFAM" id="SSF52151">
    <property type="entry name" value="FabD/lysophospholipase-like"/>
    <property type="match status" value="1"/>
</dbReference>